<feature type="compositionally biased region" description="Basic and acidic residues" evidence="1">
    <location>
        <begin position="300"/>
        <end position="316"/>
    </location>
</feature>
<reference evidence="2 3" key="1">
    <citation type="submission" date="2024-04" db="EMBL/GenBank/DDBJ databases">
        <authorList>
            <consortium name="Genoscope - CEA"/>
            <person name="William W."/>
        </authorList>
    </citation>
    <scope>NUCLEOTIDE SEQUENCE [LARGE SCALE GENOMIC DNA]</scope>
</reference>
<organism evidence="2 3">
    <name type="scientific">Lymnaea stagnalis</name>
    <name type="common">Great pond snail</name>
    <name type="synonym">Helix stagnalis</name>
    <dbReference type="NCBI Taxonomy" id="6523"/>
    <lineage>
        <taxon>Eukaryota</taxon>
        <taxon>Metazoa</taxon>
        <taxon>Spiralia</taxon>
        <taxon>Lophotrochozoa</taxon>
        <taxon>Mollusca</taxon>
        <taxon>Gastropoda</taxon>
        <taxon>Heterobranchia</taxon>
        <taxon>Euthyneura</taxon>
        <taxon>Panpulmonata</taxon>
        <taxon>Hygrophila</taxon>
        <taxon>Lymnaeoidea</taxon>
        <taxon>Lymnaeidae</taxon>
        <taxon>Lymnaea</taxon>
    </lineage>
</organism>
<gene>
    <name evidence="2" type="ORF">GSLYS_00001991001</name>
</gene>
<dbReference type="AlphaFoldDB" id="A0AAV2H2F6"/>
<feature type="region of interest" description="Disordered" evidence="1">
    <location>
        <begin position="295"/>
        <end position="316"/>
    </location>
</feature>
<evidence type="ECO:0000313" key="2">
    <source>
        <dbReference type="EMBL" id="CAL1527821.1"/>
    </source>
</evidence>
<dbReference type="Proteomes" id="UP001497497">
    <property type="component" value="Unassembled WGS sequence"/>
</dbReference>
<accession>A0AAV2H2F6</accession>
<sequence length="316" mass="37386">MDELSCEKKKEVKWPDASEYTDKYIKPSEMPSKPDPWMNGATERQIDMLSGRPRTPNDQYTVMTELQIKNLQKDATPFFMHEDPTALAKKNTIILPAPKNRYATSTSQYLFRDTPPRSLPHCWMDEQWQRNPPEQHNTCRLGASLRWGPSKTGQRTISHFHTEDVHRYLNIDVYKRPPTNLPSIVVMKYGRPSEGYYQQRNPNFNTWFGSTHRLNETNVLTTIRPKTFAEYDQFRTMEQNYQKHQATKWPEISEYTDKYLLRNKPEVIIDTIDARKQRHREQKFQEAQETLLSQAVENQQIKDLESRTHEREPVPA</sequence>
<name>A0AAV2H2F6_LYMST</name>
<evidence type="ECO:0000256" key="1">
    <source>
        <dbReference type="SAM" id="MobiDB-lite"/>
    </source>
</evidence>
<protein>
    <submittedName>
        <fullName evidence="2">Uncharacterized protein</fullName>
    </submittedName>
</protein>
<keyword evidence="3" id="KW-1185">Reference proteome</keyword>
<comment type="caution">
    <text evidence="2">The sequence shown here is derived from an EMBL/GenBank/DDBJ whole genome shotgun (WGS) entry which is preliminary data.</text>
</comment>
<dbReference type="EMBL" id="CAXITT010000023">
    <property type="protein sequence ID" value="CAL1527821.1"/>
    <property type="molecule type" value="Genomic_DNA"/>
</dbReference>
<evidence type="ECO:0000313" key="3">
    <source>
        <dbReference type="Proteomes" id="UP001497497"/>
    </source>
</evidence>
<proteinExistence type="predicted"/>